<evidence type="ECO:0000313" key="2">
    <source>
        <dbReference type="EMBL" id="XCH39285.1"/>
    </source>
</evidence>
<protein>
    <recommendedName>
        <fullName evidence="1">RGS domain-containing protein</fullName>
    </recommendedName>
</protein>
<reference evidence="2" key="1">
    <citation type="submission" date="2024-06" db="EMBL/GenBank/DDBJ databases">
        <title>North American crayfish harbour diverse members of the Nudiviridae.</title>
        <authorList>
            <person name="Stratton C."/>
            <person name="Bojko J."/>
        </authorList>
    </citation>
    <scope>NUCLEOTIDE SEQUENCE</scope>
    <source>
        <strain evidence="2">142H</strain>
    </source>
</reference>
<dbReference type="PROSITE" id="PS50132">
    <property type="entry name" value="RGS"/>
    <property type="match status" value="1"/>
</dbReference>
<dbReference type="PANTHER" id="PTHR39290">
    <property type="entry name" value="C3H1-TYPE DOMAIN-CONTAINING PROTEIN-RELATED"/>
    <property type="match status" value="1"/>
</dbReference>
<dbReference type="PANTHER" id="PTHR39290:SF6">
    <property type="entry name" value="S-ADENOSYL-L-METHIONINE-DEPENDENT METHYLTRANSFERASES SUPERFAMILY PROTEIN"/>
    <property type="match status" value="1"/>
</dbReference>
<sequence length="417" mass="49845">MALIKTKKLETIWKELNMQIYCEDQTSIQENKFWIYPWIIFRRIPYDDKLKYLKTSKNDKNLPTLKEVIENDEINNNIIIYVNDNRKWNKKYINGKVIKNLQYLKTNSYKEQVLFITKQPSYEDIEIITDFFKGSKIIFTINNMKFNLFKLEDMFEKLFTNKEGTFFIRRFIDKIGTENDYEWFWKELTTIEKAEYVILSSTERKNCEVYEMGKTIKNLSVIYETDMQKAAWNQIRYHIKISKDMKNAPIDKKFNFLLFTRWHFGYHIPLYSEIKACVKFIGNDKVLSIFSGLGYIELLLQLEGVKIIATDNFSENIKPFIKTLNIDADKVVQYCPTNILLLSWPPINDIAFNAIKKFKGNKIIYFGTEREGCCASRNFFNYLEDNFFLIKTEIINDLQTNYLNDYSSLHCYIRNIK</sequence>
<accession>A0AAU8GE37</accession>
<evidence type="ECO:0000259" key="1">
    <source>
        <dbReference type="PROSITE" id="PS50132"/>
    </source>
</evidence>
<dbReference type="InterPro" id="IPR029063">
    <property type="entry name" value="SAM-dependent_MTases_sf"/>
</dbReference>
<dbReference type="InterPro" id="IPR016137">
    <property type="entry name" value="RGS"/>
</dbReference>
<dbReference type="SUPFAM" id="SSF53335">
    <property type="entry name" value="S-adenosyl-L-methionine-dependent methyltransferases"/>
    <property type="match status" value="1"/>
</dbReference>
<proteinExistence type="predicted"/>
<name>A0AAU8GE37_9VIRU</name>
<dbReference type="EMBL" id="PP955094">
    <property type="protein sequence ID" value="XCH39285.1"/>
    <property type="molecule type" value="Genomic_DNA"/>
</dbReference>
<gene>
    <name evidence="2" type="ORF">FpNV_040</name>
</gene>
<feature type="domain" description="RGS" evidence="1">
    <location>
        <begin position="154"/>
        <end position="225"/>
    </location>
</feature>
<organism evidence="2">
    <name type="scientific">Faxonius propinquus nudivirus</name>
    <dbReference type="NCBI Taxonomy" id="3139431"/>
    <lineage>
        <taxon>Viruses</taxon>
        <taxon>Viruses incertae sedis</taxon>
        <taxon>Naldaviricetes</taxon>
        <taxon>Lefavirales</taxon>
        <taxon>Nudiviridae</taxon>
    </lineage>
</organism>